<evidence type="ECO:0000256" key="1">
    <source>
        <dbReference type="ARBA" id="ARBA00010928"/>
    </source>
</evidence>
<dbReference type="Pfam" id="PF22725">
    <property type="entry name" value="GFO_IDH_MocA_C3"/>
    <property type="match status" value="1"/>
</dbReference>
<dbReference type="RefSeq" id="WP_072777254.1">
    <property type="nucleotide sequence ID" value="NZ_FQXC01000002.1"/>
</dbReference>
<name>A0A1M5RYC1_9RHOB</name>
<reference evidence="5 6" key="1">
    <citation type="submission" date="2016-11" db="EMBL/GenBank/DDBJ databases">
        <authorList>
            <person name="Jaros S."/>
            <person name="Januszkiewicz K."/>
            <person name="Wedrychowicz H."/>
        </authorList>
    </citation>
    <scope>NUCLEOTIDE SEQUENCE [LARGE SCALE GENOMIC DNA]</scope>
    <source>
        <strain evidence="5 6">DSM 29431</strain>
    </source>
</reference>
<dbReference type="SUPFAM" id="SSF51735">
    <property type="entry name" value="NAD(P)-binding Rossmann-fold domains"/>
    <property type="match status" value="1"/>
</dbReference>
<dbReference type="GO" id="GO:0000166">
    <property type="term" value="F:nucleotide binding"/>
    <property type="evidence" value="ECO:0007669"/>
    <property type="project" value="InterPro"/>
</dbReference>
<gene>
    <name evidence="5" type="ORF">SAMN05443551_1929</name>
</gene>
<dbReference type="Pfam" id="PF01408">
    <property type="entry name" value="GFO_IDH_MocA"/>
    <property type="match status" value="1"/>
</dbReference>
<sequence length="328" mass="34669">MIRFGLLGCGRIGQVHASSIAAVENASLIAVADAVPAAAETLAAKSGAEVRSSDEIIAAQDIDAVIIASPTTAHYDQIHALAKAGKAIFCEKPLDLSSDRAAECARAVKTAGVAFLTGFNRRFDPDFSLLQRKLSEGVIGRPELVVITSRDPAPPPISYIETSGGLFRDMMIHDFDMARFLLGEEITEVFATGSCLVDPGIGAAGDVDTAMVTLKTESGALCQINNSRRAVYGYDQRIEVHGARGMLQAANQPEHRLTLATAPGFATAPNKAFFLERYAPAYRAEIAAFVAALTDGRAPDPGIDDGVQAQKLADAATQSHHLGKPIRL</sequence>
<keyword evidence="6" id="KW-1185">Reference proteome</keyword>
<dbReference type="STRING" id="996342.SAMN05443551_1929"/>
<dbReference type="PANTHER" id="PTHR42840">
    <property type="entry name" value="NAD(P)-BINDING ROSSMANN-FOLD SUPERFAMILY PROTEIN-RELATED"/>
    <property type="match status" value="1"/>
</dbReference>
<dbReference type="GO" id="GO:0016491">
    <property type="term" value="F:oxidoreductase activity"/>
    <property type="evidence" value="ECO:0007669"/>
    <property type="project" value="UniProtKB-KW"/>
</dbReference>
<dbReference type="AlphaFoldDB" id="A0A1M5RYC1"/>
<dbReference type="InterPro" id="IPR030827">
    <property type="entry name" value="Myo_inos_IolG"/>
</dbReference>
<organism evidence="5 6">
    <name type="scientific">Marivita hallyeonensis</name>
    <dbReference type="NCBI Taxonomy" id="996342"/>
    <lineage>
        <taxon>Bacteria</taxon>
        <taxon>Pseudomonadati</taxon>
        <taxon>Pseudomonadota</taxon>
        <taxon>Alphaproteobacteria</taxon>
        <taxon>Rhodobacterales</taxon>
        <taxon>Roseobacteraceae</taxon>
        <taxon>Marivita</taxon>
    </lineage>
</organism>
<protein>
    <submittedName>
        <fullName evidence="5">Myo-inositol 2-dehydrogenase</fullName>
    </submittedName>
</protein>
<evidence type="ECO:0000259" key="3">
    <source>
        <dbReference type="Pfam" id="PF01408"/>
    </source>
</evidence>
<dbReference type="FunFam" id="3.30.360.10:FF:000023">
    <property type="entry name" value="Inositol 2-dehydrogenase"/>
    <property type="match status" value="1"/>
</dbReference>
<dbReference type="InterPro" id="IPR036291">
    <property type="entry name" value="NAD(P)-bd_dom_sf"/>
</dbReference>
<dbReference type="Gene3D" id="3.40.50.720">
    <property type="entry name" value="NAD(P)-binding Rossmann-like Domain"/>
    <property type="match status" value="1"/>
</dbReference>
<dbReference type="OrthoDB" id="9792935at2"/>
<dbReference type="EMBL" id="FQXC01000002">
    <property type="protein sequence ID" value="SHH31028.1"/>
    <property type="molecule type" value="Genomic_DNA"/>
</dbReference>
<evidence type="ECO:0000256" key="2">
    <source>
        <dbReference type="ARBA" id="ARBA00023002"/>
    </source>
</evidence>
<evidence type="ECO:0000259" key="4">
    <source>
        <dbReference type="Pfam" id="PF22725"/>
    </source>
</evidence>
<evidence type="ECO:0000313" key="6">
    <source>
        <dbReference type="Proteomes" id="UP000184221"/>
    </source>
</evidence>
<dbReference type="Gene3D" id="3.30.360.10">
    <property type="entry name" value="Dihydrodipicolinate Reductase, domain 2"/>
    <property type="match status" value="1"/>
</dbReference>
<dbReference type="PANTHER" id="PTHR42840:SF3">
    <property type="entry name" value="BINDING ROSSMANN FOLD OXIDOREDUCTASE, PUTATIVE (AFU_ORTHOLOGUE AFUA_2G10240)-RELATED"/>
    <property type="match status" value="1"/>
</dbReference>
<feature type="domain" description="GFO/IDH/MocA-like oxidoreductase" evidence="4">
    <location>
        <begin position="130"/>
        <end position="247"/>
    </location>
</feature>
<keyword evidence="2" id="KW-0560">Oxidoreductase</keyword>
<comment type="similarity">
    <text evidence="1">Belongs to the Gfo/Idh/MocA family.</text>
</comment>
<dbReference type="InterPro" id="IPR000683">
    <property type="entry name" value="Gfo/Idh/MocA-like_OxRdtase_N"/>
</dbReference>
<dbReference type="InterPro" id="IPR055170">
    <property type="entry name" value="GFO_IDH_MocA-like_dom"/>
</dbReference>
<dbReference type="SUPFAM" id="SSF55347">
    <property type="entry name" value="Glyceraldehyde-3-phosphate dehydrogenase-like, C-terminal domain"/>
    <property type="match status" value="1"/>
</dbReference>
<dbReference type="NCBIfam" id="TIGR04380">
    <property type="entry name" value="myo_inos_iolG"/>
    <property type="match status" value="1"/>
</dbReference>
<evidence type="ECO:0000313" key="5">
    <source>
        <dbReference type="EMBL" id="SHH31028.1"/>
    </source>
</evidence>
<dbReference type="Proteomes" id="UP000184221">
    <property type="component" value="Unassembled WGS sequence"/>
</dbReference>
<accession>A0A1M5RYC1</accession>
<feature type="domain" description="Gfo/Idh/MocA-like oxidoreductase N-terminal" evidence="3">
    <location>
        <begin position="2"/>
        <end position="118"/>
    </location>
</feature>
<proteinExistence type="inferred from homology"/>